<dbReference type="EMBL" id="PVSR01000007">
    <property type="protein sequence ID" value="PRW64002.1"/>
    <property type="molecule type" value="Genomic_DNA"/>
</dbReference>
<organism evidence="3 4">
    <name type="scientific">Actinopolyspora mortivallis</name>
    <dbReference type="NCBI Taxonomy" id="33906"/>
    <lineage>
        <taxon>Bacteria</taxon>
        <taxon>Bacillati</taxon>
        <taxon>Actinomycetota</taxon>
        <taxon>Actinomycetes</taxon>
        <taxon>Actinopolysporales</taxon>
        <taxon>Actinopolysporaceae</taxon>
        <taxon>Actinopolyspora</taxon>
    </lineage>
</organism>
<dbReference type="InterPro" id="IPR006016">
    <property type="entry name" value="UspA"/>
</dbReference>
<accession>A0A2T0GY12</accession>
<dbReference type="Proteomes" id="UP000239352">
    <property type="component" value="Unassembled WGS sequence"/>
</dbReference>
<feature type="domain" description="UspA" evidence="2">
    <location>
        <begin position="8"/>
        <end position="146"/>
    </location>
</feature>
<evidence type="ECO:0000259" key="2">
    <source>
        <dbReference type="Pfam" id="PF00582"/>
    </source>
</evidence>
<dbReference type="PANTHER" id="PTHR31964:SF113">
    <property type="entry name" value="USPA DOMAIN-CONTAINING PROTEIN"/>
    <property type="match status" value="1"/>
</dbReference>
<dbReference type="PANTHER" id="PTHR31964">
    <property type="entry name" value="ADENINE NUCLEOTIDE ALPHA HYDROLASES-LIKE SUPERFAMILY PROTEIN"/>
    <property type="match status" value="1"/>
</dbReference>
<dbReference type="Pfam" id="PF00582">
    <property type="entry name" value="Usp"/>
    <property type="match status" value="2"/>
</dbReference>
<gene>
    <name evidence="3" type="ORF">CEP50_07355</name>
</gene>
<dbReference type="PRINTS" id="PR01438">
    <property type="entry name" value="UNVRSLSTRESS"/>
</dbReference>
<dbReference type="RefSeq" id="WP_106113186.1">
    <property type="nucleotide sequence ID" value="NZ_PVSR01000007.1"/>
</dbReference>
<dbReference type="InterPro" id="IPR014729">
    <property type="entry name" value="Rossmann-like_a/b/a_fold"/>
</dbReference>
<dbReference type="InParanoid" id="A0A2T0GY12"/>
<evidence type="ECO:0000313" key="3">
    <source>
        <dbReference type="EMBL" id="PRW64002.1"/>
    </source>
</evidence>
<dbReference type="AlphaFoldDB" id="A0A2T0GY12"/>
<dbReference type="SUPFAM" id="SSF52402">
    <property type="entry name" value="Adenine nucleotide alpha hydrolases-like"/>
    <property type="match status" value="2"/>
</dbReference>
<evidence type="ECO:0000313" key="4">
    <source>
        <dbReference type="Proteomes" id="UP000239352"/>
    </source>
</evidence>
<reference evidence="3 4" key="1">
    <citation type="submission" date="2018-03" db="EMBL/GenBank/DDBJ databases">
        <title>Actinopolyspora mortivallis from Sahara, screening for active biomolecules.</title>
        <authorList>
            <person name="Selama O."/>
            <person name="Wellington E.M.H."/>
            <person name="Hacene H."/>
        </authorList>
    </citation>
    <scope>NUCLEOTIDE SEQUENCE [LARGE SCALE GENOMIC DNA]</scope>
    <source>
        <strain evidence="3 4">M5A</strain>
    </source>
</reference>
<comment type="similarity">
    <text evidence="1">Belongs to the universal stress protein A family.</text>
</comment>
<comment type="caution">
    <text evidence="3">The sequence shown here is derived from an EMBL/GenBank/DDBJ whole genome shotgun (WGS) entry which is preliminary data.</text>
</comment>
<name>A0A2T0GY12_ACTMO</name>
<evidence type="ECO:0000256" key="1">
    <source>
        <dbReference type="ARBA" id="ARBA00008791"/>
    </source>
</evidence>
<sequence>MNAERAGKVVVGFKELEHSRHTVRWAAFEAASKNQPLLIAQAIPVPLEEFTRIRLPTEAVEFEPLRTELETELNTMATECTRELPDLRVRTMTRMGHPAKILGETTEPEDLLVLGPPDQAKPWRILLGSTSAELVRTARTPVVVVRGERELRRITTNPREFTRVVVGVDGSRGSSRAVQFAYEFASRHGAGLTVLLSWNEIRKYAVSPAARRRLDQSQVHQTCEKVLAETVAGWHERYPEVPLHRQVVTEEKAADALFSASEEADLLVVGSQGRGSIRSSLLGSVSYAVAHYARCPVAVVH</sequence>
<proteinExistence type="inferred from homology"/>
<dbReference type="InterPro" id="IPR006015">
    <property type="entry name" value="Universal_stress_UspA"/>
</dbReference>
<dbReference type="Gene3D" id="3.40.50.620">
    <property type="entry name" value="HUPs"/>
    <property type="match status" value="2"/>
</dbReference>
<keyword evidence="4" id="KW-1185">Reference proteome</keyword>
<feature type="domain" description="UspA" evidence="2">
    <location>
        <begin position="161"/>
        <end position="301"/>
    </location>
</feature>
<protein>
    <submittedName>
        <fullName evidence="3">Universal stress protein</fullName>
    </submittedName>
</protein>